<evidence type="ECO:0000256" key="1">
    <source>
        <dbReference type="SAM" id="SignalP"/>
    </source>
</evidence>
<protein>
    <recommendedName>
        <fullName evidence="3">WAP domain-containing protein</fullName>
    </recommendedName>
</protein>
<sequence length="105" mass="11563">SGRAAVVLWSWPLVVLCWPSPSPLLRPHHLLYNATTDLFHRTARVLNFFPIPVSEECLADDGRRTGTCLNAYECRIQNGQSRGPCALGFGVCCVFTANCGDEIVN</sequence>
<reference evidence="2" key="1">
    <citation type="submission" date="2015-11" db="EMBL/GenBank/DDBJ databases">
        <title>De novo transcriptome assembly of four potential Pierce s Disease insect vectors from Arizona vineyards.</title>
        <authorList>
            <person name="Tassone E.E."/>
        </authorList>
    </citation>
    <scope>NUCLEOTIDE SEQUENCE</scope>
</reference>
<proteinExistence type="predicted"/>
<feature type="chain" id="PRO_5008585913" description="WAP domain-containing protein" evidence="1">
    <location>
        <begin position="18"/>
        <end position="105"/>
    </location>
</feature>
<name>A0A1B6JNI8_9HEMI</name>
<evidence type="ECO:0000313" key="2">
    <source>
        <dbReference type="EMBL" id="JAT00740.1"/>
    </source>
</evidence>
<feature type="non-terminal residue" evidence="2">
    <location>
        <position position="105"/>
    </location>
</feature>
<dbReference type="EMBL" id="GECU01006967">
    <property type="protein sequence ID" value="JAT00740.1"/>
    <property type="molecule type" value="Transcribed_RNA"/>
</dbReference>
<evidence type="ECO:0008006" key="3">
    <source>
        <dbReference type="Google" id="ProtNLM"/>
    </source>
</evidence>
<keyword evidence="1" id="KW-0732">Signal</keyword>
<dbReference type="PANTHER" id="PTHR33236:SF4">
    <property type="entry name" value="CUB DOMAIN-CONTAINING PROTEIN"/>
    <property type="match status" value="1"/>
</dbReference>
<dbReference type="AlphaFoldDB" id="A0A1B6JNI8"/>
<feature type="signal peptide" evidence="1">
    <location>
        <begin position="1"/>
        <end position="17"/>
    </location>
</feature>
<accession>A0A1B6JNI8</accession>
<dbReference type="PANTHER" id="PTHR33236">
    <property type="entry name" value="INTRAFLAGELLAR TRANSPORT PROTEIN 122 FAMILY PROTEIN-RELATED"/>
    <property type="match status" value="1"/>
</dbReference>
<feature type="non-terminal residue" evidence="2">
    <location>
        <position position="1"/>
    </location>
</feature>
<organism evidence="2">
    <name type="scientific">Homalodisca liturata</name>
    <dbReference type="NCBI Taxonomy" id="320908"/>
    <lineage>
        <taxon>Eukaryota</taxon>
        <taxon>Metazoa</taxon>
        <taxon>Ecdysozoa</taxon>
        <taxon>Arthropoda</taxon>
        <taxon>Hexapoda</taxon>
        <taxon>Insecta</taxon>
        <taxon>Pterygota</taxon>
        <taxon>Neoptera</taxon>
        <taxon>Paraneoptera</taxon>
        <taxon>Hemiptera</taxon>
        <taxon>Auchenorrhyncha</taxon>
        <taxon>Membracoidea</taxon>
        <taxon>Cicadellidae</taxon>
        <taxon>Cicadellinae</taxon>
        <taxon>Proconiini</taxon>
        <taxon>Homalodisca</taxon>
    </lineage>
</organism>
<gene>
    <name evidence="2" type="ORF">g.45788</name>
</gene>